<dbReference type="InterPro" id="IPR036890">
    <property type="entry name" value="HATPase_C_sf"/>
</dbReference>
<comment type="catalytic activity">
    <reaction evidence="1">
        <text>ATP + protein L-histidine = ADP + protein N-phospho-L-histidine.</text>
        <dbReference type="EC" id="2.7.13.3"/>
    </reaction>
</comment>
<dbReference type="GO" id="GO:0007234">
    <property type="term" value="P:osmosensory signaling via phosphorelay pathway"/>
    <property type="evidence" value="ECO:0007669"/>
    <property type="project" value="TreeGrafter"/>
</dbReference>
<dbReference type="PROSITE" id="PS50109">
    <property type="entry name" value="HIS_KIN"/>
    <property type="match status" value="1"/>
</dbReference>
<keyword evidence="11" id="KW-1133">Transmembrane helix</keyword>
<evidence type="ECO:0000256" key="9">
    <source>
        <dbReference type="ARBA" id="ARBA00023012"/>
    </source>
</evidence>
<evidence type="ECO:0000256" key="5">
    <source>
        <dbReference type="ARBA" id="ARBA00022679"/>
    </source>
</evidence>
<dbReference type="GO" id="GO:0030295">
    <property type="term" value="F:protein kinase activator activity"/>
    <property type="evidence" value="ECO:0007669"/>
    <property type="project" value="TreeGrafter"/>
</dbReference>
<accession>A0A410PX88</accession>
<evidence type="ECO:0000256" key="1">
    <source>
        <dbReference type="ARBA" id="ARBA00000085"/>
    </source>
</evidence>
<evidence type="ECO:0000256" key="8">
    <source>
        <dbReference type="ARBA" id="ARBA00022840"/>
    </source>
</evidence>
<dbReference type="GO" id="GO:0000156">
    <property type="term" value="F:phosphorelay response regulator activity"/>
    <property type="evidence" value="ECO:0007669"/>
    <property type="project" value="TreeGrafter"/>
</dbReference>
<gene>
    <name evidence="14" type="ORF">EQM06_10135</name>
</gene>
<dbReference type="AlphaFoldDB" id="A0A410PX88"/>
<dbReference type="CDD" id="cd00082">
    <property type="entry name" value="HisKA"/>
    <property type="match status" value="1"/>
</dbReference>
<organism evidence="14 15">
    <name type="scientific">Aminipila luticellarii</name>
    <dbReference type="NCBI Taxonomy" id="2507160"/>
    <lineage>
        <taxon>Bacteria</taxon>
        <taxon>Bacillati</taxon>
        <taxon>Bacillota</taxon>
        <taxon>Clostridia</taxon>
        <taxon>Peptostreptococcales</taxon>
        <taxon>Anaerovoracaceae</taxon>
        <taxon>Aminipila</taxon>
    </lineage>
</organism>
<dbReference type="SMART" id="SM00304">
    <property type="entry name" value="HAMP"/>
    <property type="match status" value="1"/>
</dbReference>
<reference evidence="14 15" key="1">
    <citation type="submission" date="2019-01" db="EMBL/GenBank/DDBJ databases">
        <title>Draft genomes of a novel of Aminipila strains.</title>
        <authorList>
            <person name="Ma S."/>
        </authorList>
    </citation>
    <scope>NUCLEOTIDE SEQUENCE [LARGE SCALE GENOMIC DNA]</scope>
    <source>
        <strain evidence="15">JN-39</strain>
    </source>
</reference>
<dbReference type="EMBL" id="CP035281">
    <property type="protein sequence ID" value="QAT43548.1"/>
    <property type="molecule type" value="Genomic_DNA"/>
</dbReference>
<keyword evidence="10 11" id="KW-0472">Membrane</keyword>
<keyword evidence="11" id="KW-0812">Transmembrane</keyword>
<dbReference type="SUPFAM" id="SSF47384">
    <property type="entry name" value="Homodimeric domain of signal transducing histidine kinase"/>
    <property type="match status" value="1"/>
</dbReference>
<dbReference type="InterPro" id="IPR050351">
    <property type="entry name" value="BphY/WalK/GraS-like"/>
</dbReference>
<sequence>MKIKLSKIHFDKNSINFKLWAYFVLFAALLLSLLWLLQIFFLNTYYQEMKITETNRVANVIAEKYGKEDFVDTIRSLSVSNDMYIQIETDDAILFSPGNESGRMPIYMYLPEMSTVRKMLFQDNRESASVIIPEKNPGHGDKKTLAYASFLKKSPDEKVILYIFSPLFPVDSTVGILRNQLMYVTIISLGIAFSLSLYLSNRISKPIRSITKSAERLAAGEYGVPFSGGHYTEIIQLADTLNMTSVELKKTDALRKDLIANVSHDLRTPLTMVKSYAEMIRDISGDNPEKRNAHLEVIIEEADRLNLLVTDMLDLSRLQTHVTPLEKREFDLSEAARSIVNALGIYESREGYRFILESPEEKVLVKADENQIKRVISNLLNNAVKYCGEDKEVHVKILDEGGAVRCEVSDHGMGIAPDELDQIWERYYKASTNHVREVKSTGLGLSIVKEIILLHGGRYGVESEKGVGSTFYFELDKA</sequence>
<dbReference type="GO" id="GO:0016020">
    <property type="term" value="C:membrane"/>
    <property type="evidence" value="ECO:0007669"/>
    <property type="project" value="UniProtKB-SubCell"/>
</dbReference>
<evidence type="ECO:0000259" key="12">
    <source>
        <dbReference type="PROSITE" id="PS50109"/>
    </source>
</evidence>
<evidence type="ECO:0000256" key="10">
    <source>
        <dbReference type="ARBA" id="ARBA00023136"/>
    </source>
</evidence>
<evidence type="ECO:0000259" key="13">
    <source>
        <dbReference type="PROSITE" id="PS50885"/>
    </source>
</evidence>
<keyword evidence="4" id="KW-0597">Phosphoprotein</keyword>
<dbReference type="InterPro" id="IPR005467">
    <property type="entry name" value="His_kinase_dom"/>
</dbReference>
<keyword evidence="8" id="KW-0067">ATP-binding</keyword>
<dbReference type="GO" id="GO:0005524">
    <property type="term" value="F:ATP binding"/>
    <property type="evidence" value="ECO:0007669"/>
    <property type="project" value="UniProtKB-KW"/>
</dbReference>
<keyword evidence="9" id="KW-0902">Two-component regulatory system</keyword>
<keyword evidence="6" id="KW-0547">Nucleotide-binding</keyword>
<dbReference type="CDD" id="cd06225">
    <property type="entry name" value="HAMP"/>
    <property type="match status" value="1"/>
</dbReference>
<keyword evidence="15" id="KW-1185">Reference proteome</keyword>
<dbReference type="EC" id="2.7.13.3" evidence="3"/>
<dbReference type="Pfam" id="PF02518">
    <property type="entry name" value="HATPase_c"/>
    <property type="match status" value="1"/>
</dbReference>
<evidence type="ECO:0000256" key="2">
    <source>
        <dbReference type="ARBA" id="ARBA00004370"/>
    </source>
</evidence>
<evidence type="ECO:0000256" key="11">
    <source>
        <dbReference type="SAM" id="Phobius"/>
    </source>
</evidence>
<evidence type="ECO:0000256" key="7">
    <source>
        <dbReference type="ARBA" id="ARBA00022777"/>
    </source>
</evidence>
<dbReference type="Proteomes" id="UP000287601">
    <property type="component" value="Chromosome"/>
</dbReference>
<feature type="domain" description="Histidine kinase" evidence="12">
    <location>
        <begin position="261"/>
        <end position="478"/>
    </location>
</feature>
<dbReference type="InterPro" id="IPR003661">
    <property type="entry name" value="HisK_dim/P_dom"/>
</dbReference>
<dbReference type="PANTHER" id="PTHR42878:SF7">
    <property type="entry name" value="SENSOR HISTIDINE KINASE GLRK"/>
    <property type="match status" value="1"/>
</dbReference>
<feature type="transmembrane region" description="Helical" evidence="11">
    <location>
        <begin position="20"/>
        <end position="42"/>
    </location>
</feature>
<evidence type="ECO:0000256" key="6">
    <source>
        <dbReference type="ARBA" id="ARBA00022741"/>
    </source>
</evidence>
<dbReference type="Pfam" id="PF00512">
    <property type="entry name" value="HisKA"/>
    <property type="match status" value="1"/>
</dbReference>
<dbReference type="OrthoDB" id="9813151at2"/>
<dbReference type="CDD" id="cd00075">
    <property type="entry name" value="HATPase"/>
    <property type="match status" value="1"/>
</dbReference>
<proteinExistence type="predicted"/>
<dbReference type="FunFam" id="1.10.287.130:FF:000001">
    <property type="entry name" value="Two-component sensor histidine kinase"/>
    <property type="match status" value="1"/>
</dbReference>
<evidence type="ECO:0000313" key="15">
    <source>
        <dbReference type="Proteomes" id="UP000287601"/>
    </source>
</evidence>
<protein>
    <recommendedName>
        <fullName evidence="3">histidine kinase</fullName>
        <ecNumber evidence="3">2.7.13.3</ecNumber>
    </recommendedName>
</protein>
<evidence type="ECO:0000256" key="4">
    <source>
        <dbReference type="ARBA" id="ARBA00022553"/>
    </source>
</evidence>
<evidence type="ECO:0000256" key="3">
    <source>
        <dbReference type="ARBA" id="ARBA00012438"/>
    </source>
</evidence>
<dbReference type="KEGG" id="amij:EQM06_10135"/>
<dbReference type="PROSITE" id="PS50885">
    <property type="entry name" value="HAMP"/>
    <property type="match status" value="1"/>
</dbReference>
<feature type="domain" description="HAMP" evidence="13">
    <location>
        <begin position="201"/>
        <end position="253"/>
    </location>
</feature>
<keyword evidence="7 14" id="KW-0418">Kinase</keyword>
<dbReference type="Gene3D" id="6.10.340.10">
    <property type="match status" value="1"/>
</dbReference>
<comment type="subcellular location">
    <subcellularLocation>
        <location evidence="2">Membrane</location>
    </subcellularLocation>
</comment>
<dbReference type="SUPFAM" id="SSF158472">
    <property type="entry name" value="HAMP domain-like"/>
    <property type="match status" value="1"/>
</dbReference>
<dbReference type="SUPFAM" id="SSF55874">
    <property type="entry name" value="ATPase domain of HSP90 chaperone/DNA topoisomerase II/histidine kinase"/>
    <property type="match status" value="1"/>
</dbReference>
<dbReference type="PRINTS" id="PR00344">
    <property type="entry name" value="BCTRLSENSOR"/>
</dbReference>
<dbReference type="InterPro" id="IPR036097">
    <property type="entry name" value="HisK_dim/P_sf"/>
</dbReference>
<dbReference type="InterPro" id="IPR004358">
    <property type="entry name" value="Sig_transdc_His_kin-like_C"/>
</dbReference>
<dbReference type="InterPro" id="IPR003594">
    <property type="entry name" value="HATPase_dom"/>
</dbReference>
<dbReference type="FunFam" id="3.30.565.10:FF:000006">
    <property type="entry name" value="Sensor histidine kinase WalK"/>
    <property type="match status" value="1"/>
</dbReference>
<dbReference type="GO" id="GO:0000155">
    <property type="term" value="F:phosphorelay sensor kinase activity"/>
    <property type="evidence" value="ECO:0007669"/>
    <property type="project" value="InterPro"/>
</dbReference>
<dbReference type="SMART" id="SM00387">
    <property type="entry name" value="HATPase_c"/>
    <property type="match status" value="1"/>
</dbReference>
<dbReference type="PANTHER" id="PTHR42878">
    <property type="entry name" value="TWO-COMPONENT HISTIDINE KINASE"/>
    <property type="match status" value="1"/>
</dbReference>
<dbReference type="Gene3D" id="1.10.287.130">
    <property type="match status" value="1"/>
</dbReference>
<feature type="transmembrane region" description="Helical" evidence="11">
    <location>
        <begin position="183"/>
        <end position="200"/>
    </location>
</feature>
<dbReference type="Gene3D" id="3.30.565.10">
    <property type="entry name" value="Histidine kinase-like ATPase, C-terminal domain"/>
    <property type="match status" value="1"/>
</dbReference>
<name>A0A410PX88_9FIRM</name>
<dbReference type="SMART" id="SM00388">
    <property type="entry name" value="HisKA"/>
    <property type="match status" value="1"/>
</dbReference>
<keyword evidence="5" id="KW-0808">Transferase</keyword>
<dbReference type="InterPro" id="IPR003660">
    <property type="entry name" value="HAMP_dom"/>
</dbReference>
<dbReference type="RefSeq" id="WP_128746327.1">
    <property type="nucleotide sequence ID" value="NZ_CP035281.1"/>
</dbReference>
<evidence type="ECO:0000313" key="14">
    <source>
        <dbReference type="EMBL" id="QAT43548.1"/>
    </source>
</evidence>